<sequence length="365" mass="40193">MPLLMASCSSLLISKRTILSIFLLLASTHGIKGCFTRIFSFGDSLTDTGNLLNIWQGDEPALFGLPPYGDTYFHRPTGRCSDGRVVIDFIAESLGLSHIPPYIGGNKEKLTNIVDGVNFAVVAATVLNATYYIEKGIDKPFASFSLKTQLGWFKEVLHSTCNTSPVLDLQSGIGIETYGFQSGWFKEVLHSACATSSDCKEFLRSSLFLVGSIGSNDYVEALRSGGGLEEAKSFVPTVIEAISNSLIELIELGATSLIVPGCFPFGCMPGFLTIVKTSSKEEYDPSTGCLKWLNTFTKYHNELLQMELERLRKLYPDLNIDSVDRMKRVVEEMVHITTMSLYNVAWARQLRATTLHPILVGTVII</sequence>
<evidence type="ECO:0000313" key="3">
    <source>
        <dbReference type="EMBL" id="KAK6917662.1"/>
    </source>
</evidence>
<dbReference type="PANTHER" id="PTHR22835:SF683">
    <property type="entry name" value="OS05G0506800 PROTEIN"/>
    <property type="match status" value="1"/>
</dbReference>
<keyword evidence="4" id="KW-1185">Reference proteome</keyword>
<accession>A0AAN8UVR1</accession>
<dbReference type="EMBL" id="JBAMMX010000023">
    <property type="protein sequence ID" value="KAK6917662.1"/>
    <property type="molecule type" value="Genomic_DNA"/>
</dbReference>
<dbReference type="GO" id="GO:0016788">
    <property type="term" value="F:hydrolase activity, acting on ester bonds"/>
    <property type="evidence" value="ECO:0007669"/>
    <property type="project" value="InterPro"/>
</dbReference>
<keyword evidence="2" id="KW-0325">Glycoprotein</keyword>
<organism evidence="3 4">
    <name type="scientific">Dillenia turbinata</name>
    <dbReference type="NCBI Taxonomy" id="194707"/>
    <lineage>
        <taxon>Eukaryota</taxon>
        <taxon>Viridiplantae</taxon>
        <taxon>Streptophyta</taxon>
        <taxon>Embryophyta</taxon>
        <taxon>Tracheophyta</taxon>
        <taxon>Spermatophyta</taxon>
        <taxon>Magnoliopsida</taxon>
        <taxon>eudicotyledons</taxon>
        <taxon>Gunneridae</taxon>
        <taxon>Pentapetalae</taxon>
        <taxon>Dilleniales</taxon>
        <taxon>Dilleniaceae</taxon>
        <taxon>Dillenia</taxon>
    </lineage>
</organism>
<evidence type="ECO:0000256" key="1">
    <source>
        <dbReference type="ARBA" id="ARBA00008668"/>
    </source>
</evidence>
<gene>
    <name evidence="3" type="ORF">RJ641_018413</name>
</gene>
<evidence type="ECO:0000256" key="2">
    <source>
        <dbReference type="ARBA" id="ARBA00023180"/>
    </source>
</evidence>
<dbReference type="InterPro" id="IPR001087">
    <property type="entry name" value="GDSL"/>
</dbReference>
<comment type="similarity">
    <text evidence="1">Belongs to the 'GDSL' lipolytic enzyme family.</text>
</comment>
<comment type="caution">
    <text evidence="3">The sequence shown here is derived from an EMBL/GenBank/DDBJ whole genome shotgun (WGS) entry which is preliminary data.</text>
</comment>
<dbReference type="PANTHER" id="PTHR22835">
    <property type="entry name" value="ZINC FINGER FYVE DOMAIN CONTAINING PROTEIN"/>
    <property type="match status" value="1"/>
</dbReference>
<dbReference type="InterPro" id="IPR036514">
    <property type="entry name" value="SGNH_hydro_sf"/>
</dbReference>
<dbReference type="Gene3D" id="3.40.50.1110">
    <property type="entry name" value="SGNH hydrolase"/>
    <property type="match status" value="1"/>
</dbReference>
<evidence type="ECO:0000313" key="4">
    <source>
        <dbReference type="Proteomes" id="UP001370490"/>
    </source>
</evidence>
<dbReference type="Proteomes" id="UP001370490">
    <property type="component" value="Unassembled WGS sequence"/>
</dbReference>
<name>A0AAN8UVR1_9MAGN</name>
<proteinExistence type="inferred from homology"/>
<dbReference type="Pfam" id="PF00657">
    <property type="entry name" value="Lipase_GDSL"/>
    <property type="match status" value="1"/>
</dbReference>
<dbReference type="AlphaFoldDB" id="A0AAN8UVR1"/>
<reference evidence="3 4" key="1">
    <citation type="submission" date="2023-12" db="EMBL/GenBank/DDBJ databases">
        <title>A high-quality genome assembly for Dillenia turbinata (Dilleniales).</title>
        <authorList>
            <person name="Chanderbali A."/>
        </authorList>
    </citation>
    <scope>NUCLEOTIDE SEQUENCE [LARGE SCALE GENOMIC DNA]</scope>
    <source>
        <strain evidence="3">LSX21</strain>
        <tissue evidence="3">Leaf</tissue>
    </source>
</reference>
<protein>
    <submittedName>
        <fullName evidence="3">GDSL lipase/esterase</fullName>
    </submittedName>
</protein>